<dbReference type="AlphaFoldDB" id="A0AAW1IC69"/>
<proteinExistence type="predicted"/>
<dbReference type="GO" id="GO:0071897">
    <property type="term" value="P:DNA biosynthetic process"/>
    <property type="evidence" value="ECO:0007669"/>
    <property type="project" value="UniProtKB-ARBA"/>
</dbReference>
<dbReference type="InterPro" id="IPR043502">
    <property type="entry name" value="DNA/RNA_pol_sf"/>
</dbReference>
<dbReference type="EMBL" id="JASPKY010000669">
    <property type="protein sequence ID" value="KAK9686997.1"/>
    <property type="molecule type" value="Genomic_DNA"/>
</dbReference>
<protein>
    <recommendedName>
        <fullName evidence="3">Reverse transcriptase domain-containing protein</fullName>
    </recommendedName>
</protein>
<dbReference type="PANTHER" id="PTHR47331:SF6">
    <property type="entry name" value="DOUBLECORTIN DOMAIN-CONTAINING PROTEIN"/>
    <property type="match status" value="1"/>
</dbReference>
<name>A0AAW1IC69_POPJA</name>
<dbReference type="PANTHER" id="PTHR47331">
    <property type="entry name" value="PHD-TYPE DOMAIN-CONTAINING PROTEIN"/>
    <property type="match status" value="1"/>
</dbReference>
<evidence type="ECO:0008006" key="3">
    <source>
        <dbReference type="Google" id="ProtNLM"/>
    </source>
</evidence>
<dbReference type="SUPFAM" id="SSF56672">
    <property type="entry name" value="DNA/RNA polymerases"/>
    <property type="match status" value="1"/>
</dbReference>
<sequence length="223" mass="25651">MIASVASARNLLESFNEVQSNIELDEVNDDSECSERAEFENTYYTLCANMESIIQNFTSNVSNSKVFEADIIPQISTNETNENERVSNEVSEQVSNIINPLQVQLPIMQLPTFNGKQTRMSAFQMKMHEYVMSADITKMYRMILIDPEHRRFQRIFWRDDPKRPVKCYELNTVTYGTASAPFLAIRCLHECANENVAEYPAASEAIRNNFYVDDFSLCYSGRS</sequence>
<reference evidence="1 2" key="1">
    <citation type="journal article" date="2024" name="BMC Genomics">
        <title>De novo assembly and annotation of Popillia japonica's genome with initial clues to its potential as an invasive pest.</title>
        <authorList>
            <person name="Cucini C."/>
            <person name="Boschi S."/>
            <person name="Funari R."/>
            <person name="Cardaioli E."/>
            <person name="Iannotti N."/>
            <person name="Marturano G."/>
            <person name="Paoli F."/>
            <person name="Bruttini M."/>
            <person name="Carapelli A."/>
            <person name="Frati F."/>
            <person name="Nardi F."/>
        </authorList>
    </citation>
    <scope>NUCLEOTIDE SEQUENCE [LARGE SCALE GENOMIC DNA]</scope>
    <source>
        <strain evidence="1">DMR45628</strain>
    </source>
</reference>
<accession>A0AAW1IC69</accession>
<gene>
    <name evidence="1" type="ORF">QE152_g36780</name>
</gene>
<keyword evidence="2" id="KW-1185">Reference proteome</keyword>
<evidence type="ECO:0000313" key="1">
    <source>
        <dbReference type="EMBL" id="KAK9686997.1"/>
    </source>
</evidence>
<dbReference type="Proteomes" id="UP001458880">
    <property type="component" value="Unassembled WGS sequence"/>
</dbReference>
<evidence type="ECO:0000313" key="2">
    <source>
        <dbReference type="Proteomes" id="UP001458880"/>
    </source>
</evidence>
<comment type="caution">
    <text evidence="1">The sequence shown here is derived from an EMBL/GenBank/DDBJ whole genome shotgun (WGS) entry which is preliminary data.</text>
</comment>
<organism evidence="1 2">
    <name type="scientific">Popillia japonica</name>
    <name type="common">Japanese beetle</name>
    <dbReference type="NCBI Taxonomy" id="7064"/>
    <lineage>
        <taxon>Eukaryota</taxon>
        <taxon>Metazoa</taxon>
        <taxon>Ecdysozoa</taxon>
        <taxon>Arthropoda</taxon>
        <taxon>Hexapoda</taxon>
        <taxon>Insecta</taxon>
        <taxon>Pterygota</taxon>
        <taxon>Neoptera</taxon>
        <taxon>Endopterygota</taxon>
        <taxon>Coleoptera</taxon>
        <taxon>Polyphaga</taxon>
        <taxon>Scarabaeiformia</taxon>
        <taxon>Scarabaeidae</taxon>
        <taxon>Rutelinae</taxon>
        <taxon>Popillia</taxon>
    </lineage>
</organism>